<gene>
    <name evidence="2" type="ORF">niasHS_016669</name>
</gene>
<dbReference type="AlphaFoldDB" id="A0ABD2ICA9"/>
<evidence type="ECO:0000256" key="1">
    <source>
        <dbReference type="SAM" id="MobiDB-lite"/>
    </source>
</evidence>
<evidence type="ECO:0000313" key="2">
    <source>
        <dbReference type="EMBL" id="KAL3070803.1"/>
    </source>
</evidence>
<dbReference type="EMBL" id="JBICCN010000405">
    <property type="protein sequence ID" value="KAL3070803.1"/>
    <property type="molecule type" value="Genomic_DNA"/>
</dbReference>
<name>A0ABD2ICA9_HETSC</name>
<organism evidence="2 3">
    <name type="scientific">Heterodera schachtii</name>
    <name type="common">Sugarbeet cyst nematode worm</name>
    <name type="synonym">Tylenchus schachtii</name>
    <dbReference type="NCBI Taxonomy" id="97005"/>
    <lineage>
        <taxon>Eukaryota</taxon>
        <taxon>Metazoa</taxon>
        <taxon>Ecdysozoa</taxon>
        <taxon>Nematoda</taxon>
        <taxon>Chromadorea</taxon>
        <taxon>Rhabditida</taxon>
        <taxon>Tylenchina</taxon>
        <taxon>Tylenchomorpha</taxon>
        <taxon>Tylenchoidea</taxon>
        <taxon>Heteroderidae</taxon>
        <taxon>Heteroderinae</taxon>
        <taxon>Heterodera</taxon>
    </lineage>
</organism>
<evidence type="ECO:0000313" key="3">
    <source>
        <dbReference type="Proteomes" id="UP001620645"/>
    </source>
</evidence>
<feature type="region of interest" description="Disordered" evidence="1">
    <location>
        <begin position="23"/>
        <end position="43"/>
    </location>
</feature>
<keyword evidence="3" id="KW-1185">Reference proteome</keyword>
<dbReference type="Proteomes" id="UP001620645">
    <property type="component" value="Unassembled WGS sequence"/>
</dbReference>
<feature type="region of interest" description="Disordered" evidence="1">
    <location>
        <begin position="98"/>
        <end position="123"/>
    </location>
</feature>
<protein>
    <submittedName>
        <fullName evidence="2">Uncharacterized protein</fullName>
    </submittedName>
</protein>
<proteinExistence type="predicted"/>
<comment type="caution">
    <text evidence="2">The sequence shown here is derived from an EMBL/GenBank/DDBJ whole genome shotgun (WGS) entry which is preliminary data.</text>
</comment>
<accession>A0ABD2ICA9</accession>
<reference evidence="2 3" key="1">
    <citation type="submission" date="2024-10" db="EMBL/GenBank/DDBJ databases">
        <authorList>
            <person name="Kim D."/>
        </authorList>
    </citation>
    <scope>NUCLEOTIDE SEQUENCE [LARGE SCALE GENOMIC DNA]</scope>
    <source>
        <strain evidence="2">Taebaek</strain>
    </source>
</reference>
<sequence>MTNRTIQHNLSTAPTMLRKECKENRVSAANSGGGADKSGQSSSATATNIASTCAMHKTALMLLPRFPNYGKVMRHGCRGVASSVMKWPARMIIGGLDNHGQHHRHDHGTAPSSSALRSKVPPMRPFGRRPYSPSFWSPHRPKCFDGLRLCQICCWKRKRQHKAMSPRAWSIHPSLASTSISGHCLRFKQKKKRDKAAKKGVF</sequence>